<feature type="transmembrane region" description="Helical" evidence="11">
    <location>
        <begin position="194"/>
        <end position="213"/>
    </location>
</feature>
<dbReference type="EC" id="1.1.1.34" evidence="11"/>
<comment type="function">
    <text evidence="10">HMG-CoA reductase; part of the first module of ergosterol biosynthesis pathway constitutes by the early steps of the pathway, conserved across all eukaryotes, and which results in the formation of mevalonate from acetyl-coenzyme A (acetyl-CoA). HMG1 and HMG2 catalyze the reduction of hydroxymethylglutaryl-CoA (HMG-CoA) to mevalonate that is the rate-limiting step within the first mosule. The first module starts with the action of the cytosolic acetyl-CoA acetyltransferase ERG10 that catalyzes the formation of acetoacetyl-CoA. The hydroxymethylglutaryl-CoA synthase ERG13 then condenses acetyl-CoA with acetoacetyl-CoA to form HMG-CoA. The rate-limiting step of the early module is the reduction to mevalonate by the 3-hydroxy-3-methylglutaryl-coenzyme A (HMG-CoA) reductases HMG1 and HMG2 which are derived from a single ancestral HMGR gene by gene duplication.</text>
</comment>
<evidence type="ECO:0000259" key="13">
    <source>
        <dbReference type="PROSITE" id="PS50156"/>
    </source>
</evidence>
<evidence type="ECO:0000313" key="14">
    <source>
        <dbReference type="EMBL" id="CDO92220.1"/>
    </source>
</evidence>
<dbReference type="NCBIfam" id="TIGR00533">
    <property type="entry name" value="HMG_CoA_R_NADP"/>
    <property type="match status" value="1"/>
</dbReference>
<feature type="transmembrane region" description="Helical" evidence="11">
    <location>
        <begin position="222"/>
        <end position="241"/>
    </location>
</feature>
<name>A0A0A8KZR9_9SACH</name>
<dbReference type="Gene3D" id="3.30.70.420">
    <property type="entry name" value="Hydroxymethylglutaryl-CoA reductase, class I/II, NAD/NADP-binding domain"/>
    <property type="match status" value="1"/>
</dbReference>
<dbReference type="InterPro" id="IPR053958">
    <property type="entry name" value="HMGCR/SNAP/NPC1-like_SSD"/>
</dbReference>
<keyword evidence="8 11" id="KW-0560">Oxidoreductase</keyword>
<evidence type="ECO:0000256" key="10">
    <source>
        <dbReference type="ARBA" id="ARBA00056313"/>
    </source>
</evidence>
<dbReference type="EMBL" id="CCBQ010000012">
    <property type="protein sequence ID" value="CDO92220.1"/>
    <property type="molecule type" value="Genomic_DNA"/>
</dbReference>
<comment type="similarity">
    <text evidence="3 11">Belongs to the HMG-CoA reductase family.</text>
</comment>
<keyword evidence="9 11" id="KW-0472">Membrane</keyword>
<feature type="region of interest" description="Disordered" evidence="12">
    <location>
        <begin position="577"/>
        <end position="596"/>
    </location>
</feature>
<comment type="subcellular location">
    <subcellularLocation>
        <location evidence="2 11">Endoplasmic reticulum membrane</location>
        <topology evidence="2 11">Multi-pass membrane protein</topology>
    </subcellularLocation>
    <subcellularLocation>
        <location evidence="1">Nucleus envelope</location>
    </subcellularLocation>
</comment>
<sequence length="1065" mass="116464">MPLLFPQLKHSARPFAHVAKFSAKHPIHVMLVSLLIAAITYLSVIEHYFNGWSLESRGALSFPSSSFSNSLENDCIHYQFSPETAEWSQVTVDEVEKLKYQSTPIEQYYLLQFEFHSSNESSVWPKLEGSVYQNESVEYILQDELEVSKTLKSEDDTEWTLRPHRYKLHDVKTFCCSVYKDLFTRLNSAEPFDVFIVGTAYIAMAYTVISLFVEMRVTGSRFWIALAAIVNSGTAFFIALYTSQKICNRPVKGLSLIEGVPFVVVIVGFKHKTKLAKYVVDQFKRFDASKKVTTYQIVYDAMLNEGGRLVQDHLLCIIAFGGCSVYAQSLPALSNFCFFCALLLAFDLVLTSSFFAAVLALKLEINIIHRATTIKQTLEEDGVVPSTAGIISHSETMKKNKVLRSNTTLTLGKLFFVAGFIAFNFYNFSARWTYETFASLYTKNTPTGLPAFISSVIPNKNAGVIVSVVPSQLYQPSKAYFKVEDHILALIRYVSIAIRDRFVSKVLIFSLAISATINIYLLNAARIHTEFTANDIQKQRASTKSSKSHALHNEIPTPASSAQSETSVSKPVKAVVREAVSDRDTETESESDTEPTVVRSMEELVKVLKDGNVRTLKNKEVVSLVINNKLPLYALEKQLGDTTRAVVVRRRALATLADAPVLSTERLPYKNYDYDRVFGACCENVIGYMPLPVGVIGPLMIDGVFYHIPMATTEGCLVASAMRGCKAMNAGGGVQTVLTKDGMTRGPCVRFPSLARAGACKIWLDSEEGQNKVKKAFNSTSRFARLQHVQTALAGDLLFVRFRTTTGDAMGMNMISKGVEFSLNQMVGEFGWSDMEIVSVSGNFCMDKKPAAINWIEGRGKSVVAEATIPGDVVRSVLKSDVKALVDLNISKNLIGSAMAGSVGGFNAHASNLVSAVFLALGQDPAQNVESSNCITLMKEVDGDLRISVSMPSIEVGTIGGGTILEPQGAMLDLLGVRGPHPTQPGSNARQLAKIVASAVLAGELSLCSALAAGHLVQSHMVHNRAKQPAADATATATPSTNGNKVLTAEELKTLKEGSVTCIKS</sequence>
<dbReference type="PROSITE" id="PS50156">
    <property type="entry name" value="SSD"/>
    <property type="match status" value="1"/>
</dbReference>
<dbReference type="InterPro" id="IPR002202">
    <property type="entry name" value="HMG_CoA_Rdtase"/>
</dbReference>
<evidence type="ECO:0000256" key="6">
    <source>
        <dbReference type="ARBA" id="ARBA00022857"/>
    </source>
</evidence>
<dbReference type="PROSITE" id="PS00066">
    <property type="entry name" value="HMG_COA_REDUCTASE_1"/>
    <property type="match status" value="1"/>
</dbReference>
<dbReference type="InterPro" id="IPR023074">
    <property type="entry name" value="HMG_CoA_Rdtase_cat_sf"/>
</dbReference>
<evidence type="ECO:0000256" key="4">
    <source>
        <dbReference type="ARBA" id="ARBA00022692"/>
    </source>
</evidence>
<dbReference type="SUPFAM" id="SSF56542">
    <property type="entry name" value="Substrate-binding domain of HMG-CoA reductase"/>
    <property type="match status" value="1"/>
</dbReference>
<gene>
    <name evidence="14" type="ORF">KLDO_g541</name>
</gene>
<comment type="catalytic activity">
    <reaction evidence="11">
        <text>(R)-mevalonate + 2 NADP(+) + CoA = (3S)-3-hydroxy-3-methylglutaryl-CoA + 2 NADPH + 2 H(+)</text>
        <dbReference type="Rhea" id="RHEA:15989"/>
        <dbReference type="ChEBI" id="CHEBI:15378"/>
        <dbReference type="ChEBI" id="CHEBI:36464"/>
        <dbReference type="ChEBI" id="CHEBI:43074"/>
        <dbReference type="ChEBI" id="CHEBI:57287"/>
        <dbReference type="ChEBI" id="CHEBI:57783"/>
        <dbReference type="ChEBI" id="CHEBI:58349"/>
        <dbReference type="EC" id="1.1.1.34"/>
    </reaction>
</comment>
<evidence type="ECO:0000256" key="1">
    <source>
        <dbReference type="ARBA" id="ARBA00004259"/>
    </source>
</evidence>
<dbReference type="CDD" id="cd00643">
    <property type="entry name" value="HMG-CoA_reductase_classI"/>
    <property type="match status" value="1"/>
</dbReference>
<dbReference type="PROSITE" id="PS50065">
    <property type="entry name" value="HMG_COA_REDUCTASE_4"/>
    <property type="match status" value="1"/>
</dbReference>
<reference evidence="14 15" key="1">
    <citation type="submission" date="2014-03" db="EMBL/GenBank/DDBJ databases">
        <title>The genome of Kluyveromyces dobzhanskii.</title>
        <authorList>
            <person name="Nystedt B."/>
            <person name="Astrom S."/>
        </authorList>
    </citation>
    <scope>NUCLEOTIDE SEQUENCE [LARGE SCALE GENOMIC DNA]</scope>
    <source>
        <strain evidence="14 15">CBS 2104</strain>
    </source>
</reference>
<dbReference type="Pfam" id="PF00368">
    <property type="entry name" value="HMG-CoA_red"/>
    <property type="match status" value="1"/>
</dbReference>
<evidence type="ECO:0000256" key="12">
    <source>
        <dbReference type="SAM" id="MobiDB-lite"/>
    </source>
</evidence>
<dbReference type="AlphaFoldDB" id="A0A0A8KZR9"/>
<keyword evidence="15" id="KW-1185">Reference proteome</keyword>
<dbReference type="PROSITE" id="PS00318">
    <property type="entry name" value="HMG_COA_REDUCTASE_2"/>
    <property type="match status" value="1"/>
</dbReference>
<keyword evidence="6 11" id="KW-0521">NADP</keyword>
<protein>
    <recommendedName>
        <fullName evidence="11">3-hydroxy-3-methylglutaryl coenzyme A reductase</fullName>
        <shortName evidence="11">HMG-CoA reductase</shortName>
        <ecNumber evidence="11">1.1.1.34</ecNumber>
    </recommendedName>
</protein>
<dbReference type="InterPro" id="IPR023282">
    <property type="entry name" value="HMG_CoA_Rdtase_N"/>
</dbReference>
<feature type="compositionally biased region" description="Basic and acidic residues" evidence="12">
    <location>
        <begin position="577"/>
        <end position="586"/>
    </location>
</feature>
<dbReference type="FunFam" id="3.90.770.10:FF:000001">
    <property type="entry name" value="3-hydroxy-3-methylglutaryl coenzyme A reductase"/>
    <property type="match status" value="1"/>
</dbReference>
<dbReference type="Pfam" id="PF12349">
    <property type="entry name" value="Sterol-sensing"/>
    <property type="match status" value="1"/>
</dbReference>
<evidence type="ECO:0000256" key="8">
    <source>
        <dbReference type="ARBA" id="ARBA00023002"/>
    </source>
</evidence>
<evidence type="ECO:0000256" key="11">
    <source>
        <dbReference type="RuleBase" id="RU361219"/>
    </source>
</evidence>
<dbReference type="GO" id="GO:0006696">
    <property type="term" value="P:ergosterol biosynthetic process"/>
    <property type="evidence" value="ECO:0007669"/>
    <property type="project" value="UniProtKB-ARBA"/>
</dbReference>
<dbReference type="InterPro" id="IPR004554">
    <property type="entry name" value="HMG_CoA_Rdtase_eu_arc"/>
</dbReference>
<dbReference type="Proteomes" id="UP000031516">
    <property type="component" value="Unassembled WGS sequence"/>
</dbReference>
<comment type="pathway">
    <text evidence="11">Metabolic intermediate biosynthesis; (R)-mevalonate biosynthesis; (R)-mevalonate from acetyl-CoA: step 3/3.</text>
</comment>
<feature type="region of interest" description="Disordered" evidence="12">
    <location>
        <begin position="538"/>
        <end position="571"/>
    </location>
</feature>
<dbReference type="PANTHER" id="PTHR10572">
    <property type="entry name" value="3-HYDROXY-3-METHYLGLUTARYL-COENZYME A REDUCTASE"/>
    <property type="match status" value="1"/>
</dbReference>
<dbReference type="PROSITE" id="PS01192">
    <property type="entry name" value="HMG_COA_REDUCTASE_3"/>
    <property type="match status" value="1"/>
</dbReference>
<evidence type="ECO:0000256" key="2">
    <source>
        <dbReference type="ARBA" id="ARBA00004477"/>
    </source>
</evidence>
<dbReference type="InterPro" id="IPR009029">
    <property type="entry name" value="HMG_CoA_Rdtase_sub-bd_dom_sf"/>
</dbReference>
<dbReference type="InterPro" id="IPR009023">
    <property type="entry name" value="HMG_CoA_Rdtase_NAD(P)-bd_sf"/>
</dbReference>
<evidence type="ECO:0000256" key="3">
    <source>
        <dbReference type="ARBA" id="ARBA00007661"/>
    </source>
</evidence>
<feature type="compositionally biased region" description="Polar residues" evidence="12">
    <location>
        <begin position="558"/>
        <end position="569"/>
    </location>
</feature>
<evidence type="ECO:0000256" key="9">
    <source>
        <dbReference type="ARBA" id="ARBA00023136"/>
    </source>
</evidence>
<dbReference type="FunFam" id="3.30.70.420:FF:000001">
    <property type="entry name" value="3-hydroxy-3-methylglutaryl coenzyme A reductase"/>
    <property type="match status" value="1"/>
</dbReference>
<keyword evidence="7 11" id="KW-1133">Transmembrane helix</keyword>
<dbReference type="PANTHER" id="PTHR10572:SF24">
    <property type="entry name" value="3-HYDROXY-3-METHYLGLUTARYL-COENZYME A REDUCTASE"/>
    <property type="match status" value="1"/>
</dbReference>
<feature type="domain" description="SSD" evidence="13">
    <location>
        <begin position="193"/>
        <end position="361"/>
    </location>
</feature>
<dbReference type="OrthoDB" id="310654at2759"/>
<dbReference type="UniPathway" id="UPA00058">
    <property type="reaction ID" value="UER00103"/>
</dbReference>
<dbReference type="FunFam" id="1.10.3270.10:FF:000001">
    <property type="entry name" value="3-hydroxy-3-methylglutaryl coenzyme A reductase"/>
    <property type="match status" value="1"/>
</dbReference>
<dbReference type="InterPro" id="IPR000731">
    <property type="entry name" value="SSD"/>
</dbReference>
<feature type="transmembrane region" description="Helical" evidence="11">
    <location>
        <begin position="502"/>
        <end position="522"/>
    </location>
</feature>
<dbReference type="InterPro" id="IPR025583">
    <property type="entry name" value="HMG-CoA_N_dom"/>
</dbReference>
<comment type="caution">
    <text evidence="14">The sequence shown here is derived from an EMBL/GenBank/DDBJ whole genome shotgun (WGS) entry which is preliminary data.</text>
</comment>
<dbReference type="InterPro" id="IPR023076">
    <property type="entry name" value="HMG_CoA_Rdtase_CS"/>
</dbReference>
<dbReference type="PRINTS" id="PR00071">
    <property type="entry name" value="HMGCOARDTASE"/>
</dbReference>
<keyword evidence="5 11" id="KW-0256">Endoplasmic reticulum</keyword>
<evidence type="ECO:0000313" key="15">
    <source>
        <dbReference type="Proteomes" id="UP000031516"/>
    </source>
</evidence>
<accession>A0A0A8KZR9</accession>
<dbReference type="GO" id="GO:0005789">
    <property type="term" value="C:endoplasmic reticulum membrane"/>
    <property type="evidence" value="ECO:0007669"/>
    <property type="project" value="UniProtKB-SubCell"/>
</dbReference>
<dbReference type="GO" id="GO:0015936">
    <property type="term" value="P:coenzyme A metabolic process"/>
    <property type="evidence" value="ECO:0007669"/>
    <property type="project" value="InterPro"/>
</dbReference>
<dbReference type="Gene3D" id="1.10.3270.10">
    <property type="entry name" value="HMGR, N-terminal domain"/>
    <property type="match status" value="1"/>
</dbReference>
<keyword evidence="4 11" id="KW-0812">Transmembrane</keyword>
<dbReference type="GO" id="GO:0004420">
    <property type="term" value="F:hydroxymethylglutaryl-CoA reductase (NADPH) activity"/>
    <property type="evidence" value="ECO:0007669"/>
    <property type="project" value="UniProtKB-EC"/>
</dbReference>
<feature type="transmembrane region" description="Helical" evidence="11">
    <location>
        <begin position="29"/>
        <end position="49"/>
    </location>
</feature>
<evidence type="ECO:0000256" key="7">
    <source>
        <dbReference type="ARBA" id="ARBA00022989"/>
    </source>
</evidence>
<dbReference type="GO" id="GO:0008299">
    <property type="term" value="P:isoprenoid biosynthetic process"/>
    <property type="evidence" value="ECO:0007669"/>
    <property type="project" value="InterPro"/>
</dbReference>
<dbReference type="GO" id="GO:0005778">
    <property type="term" value="C:peroxisomal membrane"/>
    <property type="evidence" value="ECO:0007669"/>
    <property type="project" value="TreeGrafter"/>
</dbReference>
<dbReference type="Gene3D" id="3.90.770.10">
    <property type="entry name" value="3-hydroxy-3-methylglutaryl-coenzyme A Reductase, Chain A, domain 2"/>
    <property type="match status" value="1"/>
</dbReference>
<dbReference type="SUPFAM" id="SSF55035">
    <property type="entry name" value="NAD-binding domain of HMG-CoA reductase"/>
    <property type="match status" value="1"/>
</dbReference>
<dbReference type="GO" id="GO:0005635">
    <property type="term" value="C:nuclear envelope"/>
    <property type="evidence" value="ECO:0007669"/>
    <property type="project" value="UniProtKB-SubCell"/>
</dbReference>
<proteinExistence type="inferred from homology"/>
<evidence type="ECO:0000256" key="5">
    <source>
        <dbReference type="ARBA" id="ARBA00022824"/>
    </source>
</evidence>
<dbReference type="Pfam" id="PF13323">
    <property type="entry name" value="HPIH"/>
    <property type="match status" value="1"/>
</dbReference>
<organism evidence="14 15">
    <name type="scientific">Kluyveromyces dobzhanskii CBS 2104</name>
    <dbReference type="NCBI Taxonomy" id="1427455"/>
    <lineage>
        <taxon>Eukaryota</taxon>
        <taxon>Fungi</taxon>
        <taxon>Dikarya</taxon>
        <taxon>Ascomycota</taxon>
        <taxon>Saccharomycotina</taxon>
        <taxon>Saccharomycetes</taxon>
        <taxon>Saccharomycetales</taxon>
        <taxon>Saccharomycetaceae</taxon>
        <taxon>Kluyveromyces</taxon>
    </lineage>
</organism>
<feature type="transmembrane region" description="Helical" evidence="11">
    <location>
        <begin position="333"/>
        <end position="361"/>
    </location>
</feature>